<name>J0PVI9_9HYPH</name>
<dbReference type="PATRIC" id="fig|1094552.3.peg.1775"/>
<evidence type="ECO:0000313" key="2">
    <source>
        <dbReference type="Proteomes" id="UP000008748"/>
    </source>
</evidence>
<dbReference type="Proteomes" id="UP000008748">
    <property type="component" value="Unassembled WGS sequence"/>
</dbReference>
<gene>
    <name evidence="1" type="ORF">ME7_01582</name>
</gene>
<reference evidence="1 2" key="1">
    <citation type="submission" date="2012-03" db="EMBL/GenBank/DDBJ databases">
        <title>The Genome Sequence of Bartonella birtlesii LL-WM9.</title>
        <authorList>
            <consortium name="The Broad Institute Genome Sequencing Platform"/>
            <consortium name="The Broad Institute Genome Sequencing Center for Infectious Disease"/>
            <person name="Feldgarden M."/>
            <person name="Kirby J."/>
            <person name="Kosoy M."/>
            <person name="Birtles R."/>
            <person name="Probert W.S."/>
            <person name="Chiaraviglio L."/>
            <person name="Young S.K."/>
            <person name="Zeng Q."/>
            <person name="Gargeya S."/>
            <person name="Fitzgerald M."/>
            <person name="Haas B."/>
            <person name="Abouelleil A."/>
            <person name="Alvarado L."/>
            <person name="Arachchi H.M."/>
            <person name="Berlin A."/>
            <person name="Chapman S.B."/>
            <person name="Gearin G."/>
            <person name="Goldberg J."/>
            <person name="Griggs A."/>
            <person name="Gujja S."/>
            <person name="Hansen M."/>
            <person name="Heiman D."/>
            <person name="Howarth C."/>
            <person name="Larimer J."/>
            <person name="Lui A."/>
            <person name="MacDonald P.J.P."/>
            <person name="McCowen C."/>
            <person name="Montmayeur A."/>
            <person name="Murphy C."/>
            <person name="Neiman D."/>
            <person name="Pearson M."/>
            <person name="Priest M."/>
            <person name="Roberts A."/>
            <person name="Saif S."/>
            <person name="Shea T."/>
            <person name="Sisk P."/>
            <person name="Stolte C."/>
            <person name="Sykes S."/>
            <person name="Wortman J."/>
            <person name="Nusbaum C."/>
            <person name="Birren B."/>
        </authorList>
    </citation>
    <scope>NUCLEOTIDE SEQUENCE [LARGE SCALE GENOMIC DNA]</scope>
    <source>
        <strain evidence="1 2">LL-WM9</strain>
    </source>
</reference>
<dbReference type="RefSeq" id="WP_006590495.1">
    <property type="nucleotide sequence ID" value="NZ_JH725079.1"/>
</dbReference>
<comment type="caution">
    <text evidence="1">The sequence shown here is derived from an EMBL/GenBank/DDBJ whole genome shotgun (WGS) entry which is preliminary data.</text>
</comment>
<accession>J0PVI9</accession>
<evidence type="ECO:0000313" key="1">
    <source>
        <dbReference type="EMBL" id="EJF74164.1"/>
    </source>
</evidence>
<dbReference type="HOGENOM" id="CLU_215707_0_0_5"/>
<proteinExistence type="predicted"/>
<dbReference type="AlphaFoldDB" id="J0PVI9"/>
<organism evidence="1 2">
    <name type="scientific">Bartonella birtlesii LL-WM9</name>
    <dbReference type="NCBI Taxonomy" id="1094552"/>
    <lineage>
        <taxon>Bacteria</taxon>
        <taxon>Pseudomonadati</taxon>
        <taxon>Pseudomonadota</taxon>
        <taxon>Alphaproteobacteria</taxon>
        <taxon>Hyphomicrobiales</taxon>
        <taxon>Bartonellaceae</taxon>
        <taxon>Bartonella</taxon>
    </lineage>
</organism>
<sequence>MMYSFKNAQGITRAVPGVWRGYYGIARCPAHDDRLPSLSLNKLAYLINYAHEQF</sequence>
<keyword evidence="2" id="KW-1185">Reference proteome</keyword>
<protein>
    <submittedName>
        <fullName evidence="1">Uncharacterized protein</fullName>
    </submittedName>
</protein>
<dbReference type="EMBL" id="AIMC01000049">
    <property type="protein sequence ID" value="EJF74164.1"/>
    <property type="molecule type" value="Genomic_DNA"/>
</dbReference>